<keyword evidence="2" id="KW-0436">Ligase</keyword>
<evidence type="ECO:0000313" key="2">
    <source>
        <dbReference type="EMBL" id="STZ72737.1"/>
    </source>
</evidence>
<protein>
    <submittedName>
        <fullName evidence="2">Cullin, a subunit of E3 ubiquitin ligase</fullName>
    </submittedName>
</protein>
<accession>A0A0N9XPR5</accession>
<dbReference type="STRING" id="1766.XA26_17820"/>
<reference evidence="1 3" key="1">
    <citation type="journal article" date="2015" name="MBio">
        <title>Enzymatic Degradation of Phenazines Can Generate Energy and Protect Sensitive Organisms from Toxicity.</title>
        <authorList>
            <person name="Costa K.C."/>
            <person name="Bergkessel M."/>
            <person name="Saunders S."/>
            <person name="Korlach J."/>
            <person name="Newman D.K."/>
        </authorList>
    </citation>
    <scope>NUCLEOTIDE SEQUENCE [LARGE SCALE GENOMIC DNA]</scope>
    <source>
        <strain evidence="1 3">CT6</strain>
    </source>
</reference>
<dbReference type="SUPFAM" id="SSF52980">
    <property type="entry name" value="Restriction endonuclease-like"/>
    <property type="match status" value="1"/>
</dbReference>
<dbReference type="EMBL" id="UGQY01000001">
    <property type="protein sequence ID" value="STZ72737.1"/>
    <property type="molecule type" value="Genomic_DNA"/>
</dbReference>
<dbReference type="EMBL" id="CP011269">
    <property type="protein sequence ID" value="ALI25629.1"/>
    <property type="molecule type" value="Genomic_DNA"/>
</dbReference>
<evidence type="ECO:0000313" key="3">
    <source>
        <dbReference type="Proteomes" id="UP000057134"/>
    </source>
</evidence>
<sequence length="295" mass="32267">MDLQLLQTFEAQNGVATSGQILAHMTRHAFESAVNSGALERIWHGIYCRGEPTEQLLLHGLDLACGRKVPLCLASAAALHEFDTEGSPDLHILNPPGCQLRSADGLVVHRRDGAPLISVDGRYVTAPAWTAIEVARALRRPRALATLDAALRSGTCTRTDLWRAALDQAGRRGIVAVRNLIALADGRAESPMESEARLVMVDGGLPVPELQYEVIDGNGQVRRLDFAWPQGKVAVEYDSLDWHGNPDALRDDRRRTAALMDVGWTVISIVFDDVRHRGGEMVARINRQLSHARAA</sequence>
<dbReference type="RefSeq" id="WP_003882406.1">
    <property type="nucleotide sequence ID" value="NZ_CP011269.1"/>
</dbReference>
<evidence type="ECO:0000313" key="4">
    <source>
        <dbReference type="Proteomes" id="UP000255389"/>
    </source>
</evidence>
<reference evidence="2 4" key="2">
    <citation type="submission" date="2018-06" db="EMBL/GenBank/DDBJ databases">
        <authorList>
            <consortium name="Pathogen Informatics"/>
            <person name="Doyle S."/>
        </authorList>
    </citation>
    <scope>NUCLEOTIDE SEQUENCE [LARGE SCALE GENOMIC DNA]</scope>
    <source>
        <strain evidence="2 4">NCTC1542</strain>
    </source>
</reference>
<organism evidence="1 3">
    <name type="scientific">Mycolicibacterium fortuitum</name>
    <name type="common">Mycobacterium fortuitum</name>
    <dbReference type="NCBI Taxonomy" id="1766"/>
    <lineage>
        <taxon>Bacteria</taxon>
        <taxon>Bacillati</taxon>
        <taxon>Actinomycetota</taxon>
        <taxon>Actinomycetes</taxon>
        <taxon>Mycobacteriales</taxon>
        <taxon>Mycobacteriaceae</taxon>
        <taxon>Mycolicibacterium</taxon>
    </lineage>
</organism>
<dbReference type="GO" id="GO:0016874">
    <property type="term" value="F:ligase activity"/>
    <property type="evidence" value="ECO:0007669"/>
    <property type="project" value="UniProtKB-KW"/>
</dbReference>
<dbReference type="AlphaFoldDB" id="A0A0N9XPR5"/>
<keyword evidence="3" id="KW-1185">Reference proteome</keyword>
<name>A0A0N9XPR5_MYCFO</name>
<dbReference type="InterPro" id="IPR011335">
    <property type="entry name" value="Restrct_endonuc-II-like"/>
</dbReference>
<gene>
    <name evidence="2" type="ORF">NCTC1542_00275</name>
    <name evidence="1" type="ORF">XA26_17820</name>
</gene>
<dbReference type="PATRIC" id="fig|1766.6.peg.1762"/>
<evidence type="ECO:0000313" key="1">
    <source>
        <dbReference type="EMBL" id="ALI25629.1"/>
    </source>
</evidence>
<dbReference type="GeneID" id="93412249"/>
<dbReference type="KEGG" id="mft:XA26_17820"/>
<dbReference type="Proteomes" id="UP000057134">
    <property type="component" value="Chromosome"/>
</dbReference>
<dbReference type="Gene3D" id="3.40.960.10">
    <property type="entry name" value="VSR Endonuclease"/>
    <property type="match status" value="1"/>
</dbReference>
<dbReference type="Proteomes" id="UP000255389">
    <property type="component" value="Unassembled WGS sequence"/>
</dbReference>
<proteinExistence type="predicted"/>